<dbReference type="Proteomes" id="UP001596104">
    <property type="component" value="Unassembled WGS sequence"/>
</dbReference>
<reference evidence="2" key="1">
    <citation type="journal article" date="2019" name="Int. J. Syst. Evol. Microbiol.">
        <title>The Global Catalogue of Microorganisms (GCM) 10K type strain sequencing project: providing services to taxonomists for standard genome sequencing and annotation.</title>
        <authorList>
            <consortium name="The Broad Institute Genomics Platform"/>
            <consortium name="The Broad Institute Genome Sequencing Center for Infectious Disease"/>
            <person name="Wu L."/>
            <person name="Ma J."/>
        </authorList>
    </citation>
    <scope>NUCLEOTIDE SEQUENCE [LARGE SCALE GENOMIC DNA]</scope>
    <source>
        <strain evidence="2">CGMCC 1.16326</strain>
    </source>
</reference>
<evidence type="ECO:0000313" key="1">
    <source>
        <dbReference type="EMBL" id="MFC5392647.1"/>
    </source>
</evidence>
<organism evidence="1 2">
    <name type="scientific">Bosea vestrisii</name>
    <dbReference type="NCBI Taxonomy" id="151416"/>
    <lineage>
        <taxon>Bacteria</taxon>
        <taxon>Pseudomonadati</taxon>
        <taxon>Pseudomonadota</taxon>
        <taxon>Alphaproteobacteria</taxon>
        <taxon>Hyphomicrobiales</taxon>
        <taxon>Boseaceae</taxon>
        <taxon>Bosea</taxon>
    </lineage>
</organism>
<accession>A0ABW0H5Z2</accession>
<evidence type="ECO:0000313" key="2">
    <source>
        <dbReference type="Proteomes" id="UP001596104"/>
    </source>
</evidence>
<proteinExistence type="predicted"/>
<dbReference type="RefSeq" id="WP_377007469.1">
    <property type="nucleotide sequence ID" value="NZ_JBHSLV010000013.1"/>
</dbReference>
<comment type="caution">
    <text evidence="1">The sequence shown here is derived from an EMBL/GenBank/DDBJ whole genome shotgun (WGS) entry which is preliminary data.</text>
</comment>
<dbReference type="EMBL" id="JBHSLV010000013">
    <property type="protein sequence ID" value="MFC5392647.1"/>
    <property type="molecule type" value="Genomic_DNA"/>
</dbReference>
<sequence>MTSKTKHAATLAALLMSESADVAVTKAALIKRTGDGYDGKDTEAAIAAALKAQTLHPEVAAADALALIRIGAGVARWAVRACNGEGRERVHYGNGQWGNKWDDADTAAHDKADERALAKLQAIADRYGATVKIGGDPRGYVVKLILASGRHNTWGGASDGWGVA</sequence>
<name>A0ABW0H5Z2_9HYPH</name>
<gene>
    <name evidence="1" type="ORF">ACFPPC_08360</name>
</gene>
<protein>
    <submittedName>
        <fullName evidence="1">Uncharacterized protein</fullName>
    </submittedName>
</protein>
<keyword evidence="2" id="KW-1185">Reference proteome</keyword>